<feature type="region of interest" description="Disordered" evidence="1">
    <location>
        <begin position="86"/>
        <end position="122"/>
    </location>
</feature>
<gene>
    <name evidence="2" type="ORF">AAFF_G00288050</name>
</gene>
<reference evidence="2" key="1">
    <citation type="journal article" date="2023" name="Science">
        <title>Genome structures resolve the early diversification of teleost fishes.</title>
        <authorList>
            <person name="Parey E."/>
            <person name="Louis A."/>
            <person name="Montfort J."/>
            <person name="Bouchez O."/>
            <person name="Roques C."/>
            <person name="Iampietro C."/>
            <person name="Lluch J."/>
            <person name="Castinel A."/>
            <person name="Donnadieu C."/>
            <person name="Desvignes T."/>
            <person name="Floi Bucao C."/>
            <person name="Jouanno E."/>
            <person name="Wen M."/>
            <person name="Mejri S."/>
            <person name="Dirks R."/>
            <person name="Jansen H."/>
            <person name="Henkel C."/>
            <person name="Chen W.J."/>
            <person name="Zahm M."/>
            <person name="Cabau C."/>
            <person name="Klopp C."/>
            <person name="Thompson A.W."/>
            <person name="Robinson-Rechavi M."/>
            <person name="Braasch I."/>
            <person name="Lecointre G."/>
            <person name="Bobe J."/>
            <person name="Postlethwait J.H."/>
            <person name="Berthelot C."/>
            <person name="Roest Crollius H."/>
            <person name="Guiguen Y."/>
        </authorList>
    </citation>
    <scope>NUCLEOTIDE SEQUENCE</scope>
    <source>
        <strain evidence="2">NC1722</strain>
    </source>
</reference>
<evidence type="ECO:0000313" key="2">
    <source>
        <dbReference type="EMBL" id="KAJ8407129.1"/>
    </source>
</evidence>
<dbReference type="AlphaFoldDB" id="A0AAD7WSW0"/>
<evidence type="ECO:0000256" key="1">
    <source>
        <dbReference type="SAM" id="MobiDB-lite"/>
    </source>
</evidence>
<name>A0AAD7WSW0_9TELE</name>
<comment type="caution">
    <text evidence="2">The sequence shown here is derived from an EMBL/GenBank/DDBJ whole genome shotgun (WGS) entry which is preliminary data.</text>
</comment>
<proteinExistence type="predicted"/>
<sequence>MCQSTSWNLIGALSLKQLTWFPGAPACGRTAAMSSVGAGGVTAGHRYAPESKTDADCLVALSLRQYVTSASFPAKVRGGVVVGEGQLASNKNKPPKIIPLSSRASKVPFPRGTAHPKSQICS</sequence>
<accession>A0AAD7WSW0</accession>
<dbReference type="Proteomes" id="UP001221898">
    <property type="component" value="Unassembled WGS sequence"/>
</dbReference>
<keyword evidence="3" id="KW-1185">Reference proteome</keyword>
<organism evidence="2 3">
    <name type="scientific">Aldrovandia affinis</name>
    <dbReference type="NCBI Taxonomy" id="143900"/>
    <lineage>
        <taxon>Eukaryota</taxon>
        <taxon>Metazoa</taxon>
        <taxon>Chordata</taxon>
        <taxon>Craniata</taxon>
        <taxon>Vertebrata</taxon>
        <taxon>Euteleostomi</taxon>
        <taxon>Actinopterygii</taxon>
        <taxon>Neopterygii</taxon>
        <taxon>Teleostei</taxon>
        <taxon>Notacanthiformes</taxon>
        <taxon>Halosauridae</taxon>
        <taxon>Aldrovandia</taxon>
    </lineage>
</organism>
<dbReference type="EMBL" id="JAINUG010000040">
    <property type="protein sequence ID" value="KAJ8407129.1"/>
    <property type="molecule type" value="Genomic_DNA"/>
</dbReference>
<evidence type="ECO:0000313" key="3">
    <source>
        <dbReference type="Proteomes" id="UP001221898"/>
    </source>
</evidence>
<protein>
    <submittedName>
        <fullName evidence="2">Uncharacterized protein</fullName>
    </submittedName>
</protein>